<dbReference type="EMBL" id="JACAGB010000020">
    <property type="protein sequence ID" value="KAF6311908.1"/>
    <property type="molecule type" value="Genomic_DNA"/>
</dbReference>
<comment type="caution">
    <text evidence="2">The sequence shown here is derived from an EMBL/GenBank/DDBJ whole genome shotgun (WGS) entry which is preliminary data.</text>
</comment>
<organism evidence="2 3">
    <name type="scientific">Pipistrellus kuhlii</name>
    <name type="common">Kuhl's pipistrelle</name>
    <dbReference type="NCBI Taxonomy" id="59472"/>
    <lineage>
        <taxon>Eukaryota</taxon>
        <taxon>Metazoa</taxon>
        <taxon>Chordata</taxon>
        <taxon>Craniata</taxon>
        <taxon>Vertebrata</taxon>
        <taxon>Euteleostomi</taxon>
        <taxon>Mammalia</taxon>
        <taxon>Eutheria</taxon>
        <taxon>Laurasiatheria</taxon>
        <taxon>Chiroptera</taxon>
        <taxon>Yangochiroptera</taxon>
        <taxon>Vespertilionidae</taxon>
        <taxon>Pipistrellus</taxon>
    </lineage>
</organism>
<dbReference type="AlphaFoldDB" id="A0A7J7UGE0"/>
<keyword evidence="3" id="KW-1185">Reference proteome</keyword>
<reference evidence="2 3" key="1">
    <citation type="journal article" date="2020" name="Nature">
        <title>Six reference-quality genomes reveal evolution of bat adaptations.</title>
        <authorList>
            <person name="Jebb D."/>
            <person name="Huang Z."/>
            <person name="Pippel M."/>
            <person name="Hughes G.M."/>
            <person name="Lavrichenko K."/>
            <person name="Devanna P."/>
            <person name="Winkler S."/>
            <person name="Jermiin L.S."/>
            <person name="Skirmuntt E.C."/>
            <person name="Katzourakis A."/>
            <person name="Burkitt-Gray L."/>
            <person name="Ray D.A."/>
            <person name="Sullivan K.A.M."/>
            <person name="Roscito J.G."/>
            <person name="Kirilenko B.M."/>
            <person name="Davalos L.M."/>
            <person name="Corthals A.P."/>
            <person name="Power M.L."/>
            <person name="Jones G."/>
            <person name="Ransome R.D."/>
            <person name="Dechmann D.K.N."/>
            <person name="Locatelli A.G."/>
            <person name="Puechmaille S.J."/>
            <person name="Fedrigo O."/>
            <person name="Jarvis E.D."/>
            <person name="Hiller M."/>
            <person name="Vernes S.C."/>
            <person name="Myers E.W."/>
            <person name="Teeling E.C."/>
        </authorList>
    </citation>
    <scope>NUCLEOTIDE SEQUENCE [LARGE SCALE GENOMIC DNA]</scope>
    <source>
        <strain evidence="2">MPipKuh1</strain>
        <tissue evidence="2">Flight muscle</tissue>
    </source>
</reference>
<gene>
    <name evidence="2" type="ORF">mPipKuh1_009099</name>
</gene>
<evidence type="ECO:0000313" key="3">
    <source>
        <dbReference type="Proteomes" id="UP000558488"/>
    </source>
</evidence>
<name>A0A7J7UGE0_PIPKU</name>
<sequence>MAAICPRAWGLPLPSSCQSQWARLSTDPRLRSHGPGPESLCDPGQFLCLQRTVPASLAVVRTQGQGTESTGGGGQAGHPQRHMPEELGQGCQGQRPAQQARGLSQRAGSWHTVPSPAPEDTDGLEQAAGPTKWRQRAARSFSTSSPIQEGASWECQSSP</sequence>
<evidence type="ECO:0000313" key="2">
    <source>
        <dbReference type="EMBL" id="KAF6311908.1"/>
    </source>
</evidence>
<accession>A0A7J7UGE0</accession>
<feature type="region of interest" description="Disordered" evidence="1">
    <location>
        <begin position="59"/>
        <end position="159"/>
    </location>
</feature>
<protein>
    <submittedName>
        <fullName evidence="2">Uncharacterized protein</fullName>
    </submittedName>
</protein>
<evidence type="ECO:0000256" key="1">
    <source>
        <dbReference type="SAM" id="MobiDB-lite"/>
    </source>
</evidence>
<dbReference type="Proteomes" id="UP000558488">
    <property type="component" value="Unassembled WGS sequence"/>
</dbReference>
<proteinExistence type="predicted"/>